<evidence type="ECO:0000256" key="3">
    <source>
        <dbReference type="ARBA" id="ARBA00012824"/>
    </source>
</evidence>
<dbReference type="Proteomes" id="UP000467193">
    <property type="component" value="Chromosome"/>
</dbReference>
<evidence type="ECO:0000256" key="1">
    <source>
        <dbReference type="ARBA" id="ARBA00000799"/>
    </source>
</evidence>
<accession>A0A7I7QQS5</accession>
<evidence type="ECO:0000313" key="8">
    <source>
        <dbReference type="Proteomes" id="UP000467193"/>
    </source>
</evidence>
<dbReference type="GO" id="GO:0008909">
    <property type="term" value="F:isochorismate synthase activity"/>
    <property type="evidence" value="ECO:0007669"/>
    <property type="project" value="UniProtKB-EC"/>
</dbReference>
<dbReference type="InterPro" id="IPR015890">
    <property type="entry name" value="Chorismate_C"/>
</dbReference>
<evidence type="ECO:0000259" key="6">
    <source>
        <dbReference type="Pfam" id="PF00425"/>
    </source>
</evidence>
<evidence type="ECO:0000313" key="7">
    <source>
        <dbReference type="EMBL" id="BBY28701.1"/>
    </source>
</evidence>
<dbReference type="EC" id="5.4.4.2" evidence="3"/>
<keyword evidence="4" id="KW-0413">Isomerase</keyword>
<dbReference type="PANTHER" id="PTHR42839:SF2">
    <property type="entry name" value="ISOCHORISMATE SYNTHASE ENTC"/>
    <property type="match status" value="1"/>
</dbReference>
<feature type="domain" description="Chorismate-utilising enzyme C-terminal" evidence="6">
    <location>
        <begin position="68"/>
        <end position="310"/>
    </location>
</feature>
<dbReference type="PANTHER" id="PTHR42839">
    <property type="entry name" value="ISOCHORISMATE SYNTHASE ENTC"/>
    <property type="match status" value="1"/>
</dbReference>
<gene>
    <name evidence="7" type="ORF">MSEDJ_27970</name>
</gene>
<comment type="catalytic activity">
    <reaction evidence="1">
        <text>chorismate = isochorismate</text>
        <dbReference type="Rhea" id="RHEA:18985"/>
        <dbReference type="ChEBI" id="CHEBI:29748"/>
        <dbReference type="ChEBI" id="CHEBI:29780"/>
        <dbReference type="EC" id="5.4.4.2"/>
    </reaction>
</comment>
<evidence type="ECO:0000256" key="4">
    <source>
        <dbReference type="ARBA" id="ARBA00023235"/>
    </source>
</evidence>
<sequence>MVGALPFDLTRPAALLRPHEVRFVDGPPPTAGRTLPRVRVDREIPSPEVHRTRICEALRVLNDPHSGLRKVVLARALRLIADEPLDVDTVLHRLAEDRSATTYFVDLSPAGGAHAGTALIGASPELLVARRGEVVTCRPFAGSAPRSADPAVDEANGRALAASAKNRHEHQLVVDQMRDALGPLCTDLRIAAEPELSSTAAVWHLSTTISGLIRDTSVTALDLATSLHPTPAVGGVPAAAAADLITALEGDRGFYAGAVGWCDSRGDGRWVVSIRCAELSADRRTADARAGGGIVAESDADDEVAETSTKFTTIEKALGVAR</sequence>
<evidence type="ECO:0000256" key="5">
    <source>
        <dbReference type="ARBA" id="ARBA00041564"/>
    </source>
</evidence>
<evidence type="ECO:0000256" key="2">
    <source>
        <dbReference type="ARBA" id="ARBA00005297"/>
    </source>
</evidence>
<proteinExistence type="inferred from homology"/>
<dbReference type="NCBIfam" id="TIGR00543">
    <property type="entry name" value="isochor_syn"/>
    <property type="match status" value="1"/>
</dbReference>
<protein>
    <recommendedName>
        <fullName evidence="3">isochorismate synthase</fullName>
        <ecNumber evidence="3">5.4.4.2</ecNumber>
    </recommendedName>
    <alternativeName>
        <fullName evidence="5">Isochorismate mutase</fullName>
    </alternativeName>
</protein>
<dbReference type="AlphaFoldDB" id="A0A7I7QQS5"/>
<dbReference type="EMBL" id="AP022588">
    <property type="protein sequence ID" value="BBY28701.1"/>
    <property type="molecule type" value="Genomic_DNA"/>
</dbReference>
<dbReference type="InterPro" id="IPR004561">
    <property type="entry name" value="IsoChor_synthase"/>
</dbReference>
<dbReference type="InterPro" id="IPR005801">
    <property type="entry name" value="ADC_synthase"/>
</dbReference>
<dbReference type="KEGG" id="msei:MSEDJ_27970"/>
<dbReference type="SUPFAM" id="SSF56322">
    <property type="entry name" value="ADC synthase"/>
    <property type="match status" value="1"/>
</dbReference>
<dbReference type="Gene3D" id="3.60.120.10">
    <property type="entry name" value="Anthranilate synthase"/>
    <property type="match status" value="1"/>
</dbReference>
<name>A0A7I7QQS5_9MYCO</name>
<keyword evidence="8" id="KW-1185">Reference proteome</keyword>
<reference evidence="7 8" key="1">
    <citation type="journal article" date="2019" name="Emerg. Microbes Infect.">
        <title>Comprehensive subspecies identification of 175 nontuberculous mycobacteria species based on 7547 genomic profiles.</title>
        <authorList>
            <person name="Matsumoto Y."/>
            <person name="Kinjo T."/>
            <person name="Motooka D."/>
            <person name="Nabeya D."/>
            <person name="Jung N."/>
            <person name="Uechi K."/>
            <person name="Horii T."/>
            <person name="Iida T."/>
            <person name="Fujita J."/>
            <person name="Nakamura S."/>
        </authorList>
    </citation>
    <scope>NUCLEOTIDE SEQUENCE [LARGE SCALE GENOMIC DNA]</scope>
    <source>
        <strain evidence="7 8">JCM 17899</strain>
    </source>
</reference>
<dbReference type="Pfam" id="PF00425">
    <property type="entry name" value="Chorismate_bind"/>
    <property type="match status" value="1"/>
</dbReference>
<comment type="similarity">
    <text evidence="2">Belongs to the isochorismate synthase family.</text>
</comment>
<organism evidence="7 8">
    <name type="scientific">Mycolicibacterium sediminis</name>
    <dbReference type="NCBI Taxonomy" id="1286180"/>
    <lineage>
        <taxon>Bacteria</taxon>
        <taxon>Bacillati</taxon>
        <taxon>Actinomycetota</taxon>
        <taxon>Actinomycetes</taxon>
        <taxon>Mycobacteriales</taxon>
        <taxon>Mycobacteriaceae</taxon>
        <taxon>Mycolicibacterium</taxon>
    </lineage>
</organism>